<sequence length="347" mass="38389">MIAAIAPLIVALLVGPDADAEVVFPGEGWEHRDPAELGLDPEALDRFAEELGGRGCVVRNGYVVKQWGDQSERSDWYSSVKPLFSTLLFFAIEEGRVSGVDQPVAEFGWDLQGNDRAITFRHLADMTSGYARPEPPGAAWAYNDFAIQLYQQTLFDRVFRGEPGEVVCDPARLGPLGFQDGLEFNGRRRLIASVRDFARLDWFWLNRGRWGDRQLLPSRFFDDFMTPDVPADLPQTAKAETEDPLGLGTFGGGSDHFTEFGPGIYGFNWWFNASGRTHPGTRTWPDAPPDAVMTIGFGGNCSVILPGDRIVVASARGDWGRLEAGQAESTMNRRLSSLMRAIEPGRD</sequence>
<feature type="domain" description="Beta-lactamase-related" evidence="1">
    <location>
        <begin position="56"/>
        <end position="152"/>
    </location>
</feature>
<evidence type="ECO:0000313" key="2">
    <source>
        <dbReference type="EMBL" id="RUL87623.1"/>
    </source>
</evidence>
<comment type="caution">
    <text evidence="2">The sequence shown here is derived from an EMBL/GenBank/DDBJ whole genome shotgun (WGS) entry which is preliminary data.</text>
</comment>
<organism evidence="2 3">
    <name type="scientific">Tautonia sociabilis</name>
    <dbReference type="NCBI Taxonomy" id="2080755"/>
    <lineage>
        <taxon>Bacteria</taxon>
        <taxon>Pseudomonadati</taxon>
        <taxon>Planctomycetota</taxon>
        <taxon>Planctomycetia</taxon>
        <taxon>Isosphaerales</taxon>
        <taxon>Isosphaeraceae</taxon>
        <taxon>Tautonia</taxon>
    </lineage>
</organism>
<dbReference type="RefSeq" id="WP_126725511.1">
    <property type="nucleotide sequence ID" value="NZ_RYZH01000019.1"/>
</dbReference>
<gene>
    <name evidence="2" type="ORF">TsocGM_11475</name>
</gene>
<dbReference type="Pfam" id="PF00144">
    <property type="entry name" value="Beta-lactamase"/>
    <property type="match status" value="1"/>
</dbReference>
<keyword evidence="3" id="KW-1185">Reference proteome</keyword>
<dbReference type="PANTHER" id="PTHR43283">
    <property type="entry name" value="BETA-LACTAMASE-RELATED"/>
    <property type="match status" value="1"/>
</dbReference>
<dbReference type="InterPro" id="IPR001466">
    <property type="entry name" value="Beta-lactam-related"/>
</dbReference>
<keyword evidence="2" id="KW-0378">Hydrolase</keyword>
<dbReference type="Gene3D" id="3.40.710.10">
    <property type="entry name" value="DD-peptidase/beta-lactamase superfamily"/>
    <property type="match status" value="1"/>
</dbReference>
<dbReference type="InterPro" id="IPR050789">
    <property type="entry name" value="Diverse_Enzym_Activities"/>
</dbReference>
<name>A0A432MJN4_9BACT</name>
<dbReference type="EMBL" id="RYZH01000019">
    <property type="protein sequence ID" value="RUL87623.1"/>
    <property type="molecule type" value="Genomic_DNA"/>
</dbReference>
<dbReference type="OrthoDB" id="3795970at2"/>
<dbReference type="InterPro" id="IPR012338">
    <property type="entry name" value="Beta-lactam/transpept-like"/>
</dbReference>
<dbReference type="AlphaFoldDB" id="A0A432MJN4"/>
<evidence type="ECO:0000313" key="3">
    <source>
        <dbReference type="Proteomes" id="UP000280296"/>
    </source>
</evidence>
<reference evidence="2 3" key="1">
    <citation type="submission" date="2018-12" db="EMBL/GenBank/DDBJ databases">
        <authorList>
            <person name="Toschakov S.V."/>
        </authorList>
    </citation>
    <scope>NUCLEOTIDE SEQUENCE [LARGE SCALE GENOMIC DNA]</scope>
    <source>
        <strain evidence="2 3">GM2012</strain>
    </source>
</reference>
<reference evidence="2 3" key="2">
    <citation type="submission" date="2019-01" db="EMBL/GenBank/DDBJ databases">
        <title>Tautonia sociabilis, a novel thermotolerant planctomycete of Isosphaeraceae family, isolated from a 4000 m deep subterranean habitat.</title>
        <authorList>
            <person name="Kovaleva O.L."/>
            <person name="Elcheninov A.G."/>
            <person name="Van Heerden E."/>
            <person name="Toshchakov S.V."/>
            <person name="Novikov A."/>
            <person name="Bonch-Osmolovskaya E.A."/>
            <person name="Kublanov I.V."/>
        </authorList>
    </citation>
    <scope>NUCLEOTIDE SEQUENCE [LARGE SCALE GENOMIC DNA]</scope>
    <source>
        <strain evidence="2 3">GM2012</strain>
    </source>
</reference>
<proteinExistence type="predicted"/>
<dbReference type="GO" id="GO:0016787">
    <property type="term" value="F:hydrolase activity"/>
    <property type="evidence" value="ECO:0007669"/>
    <property type="project" value="UniProtKB-KW"/>
</dbReference>
<dbReference type="PANTHER" id="PTHR43283:SF7">
    <property type="entry name" value="BETA-LACTAMASE-RELATED DOMAIN-CONTAINING PROTEIN"/>
    <property type="match status" value="1"/>
</dbReference>
<protein>
    <submittedName>
        <fullName evidence="2">Class C beta-lactamase-related serine hydrolase</fullName>
    </submittedName>
</protein>
<dbReference type="SUPFAM" id="SSF56601">
    <property type="entry name" value="beta-lactamase/transpeptidase-like"/>
    <property type="match status" value="1"/>
</dbReference>
<accession>A0A432MJN4</accession>
<evidence type="ECO:0000259" key="1">
    <source>
        <dbReference type="Pfam" id="PF00144"/>
    </source>
</evidence>
<dbReference type="Proteomes" id="UP000280296">
    <property type="component" value="Unassembled WGS sequence"/>
</dbReference>